<dbReference type="PROSITE" id="PS00028">
    <property type="entry name" value="ZINC_FINGER_C2H2_1"/>
    <property type="match status" value="1"/>
</dbReference>
<evidence type="ECO:0000313" key="11">
    <source>
        <dbReference type="EMBL" id="SCP05638.1"/>
    </source>
</evidence>
<keyword evidence="7" id="KW-0862">Zinc</keyword>
<dbReference type="GO" id="GO:0008270">
    <property type="term" value="F:zinc ion binding"/>
    <property type="evidence" value="ECO:0007669"/>
    <property type="project" value="UniProtKB-KW"/>
</dbReference>
<gene>
    <name evidence="11" type="primary">PocGH01_12050400</name>
    <name evidence="11" type="ORF">POCGH01_12050400</name>
</gene>
<evidence type="ECO:0000256" key="2">
    <source>
        <dbReference type="ARBA" id="ARBA00004496"/>
    </source>
</evidence>
<proteinExistence type="inferred from homology"/>
<dbReference type="InterPro" id="IPR022755">
    <property type="entry name" value="Znf_C2H2_jaz"/>
</dbReference>
<reference evidence="11 12" key="1">
    <citation type="submission" date="2016-06" db="EMBL/GenBank/DDBJ databases">
        <authorList>
            <consortium name="Pathogen Informatics"/>
        </authorList>
    </citation>
    <scope>NUCLEOTIDE SEQUENCE [LARGE SCALE GENOMIC DNA]</scope>
    <source>
        <strain evidence="11">PocGH01</strain>
    </source>
</reference>
<evidence type="ECO:0000256" key="1">
    <source>
        <dbReference type="ARBA" id="ARBA00004123"/>
    </source>
</evidence>
<dbReference type="InterPro" id="IPR003604">
    <property type="entry name" value="Matrin/U1-like-C_Znf_C2H2"/>
</dbReference>
<sequence length="104" mass="12475">MPLSTRKKKNPRNTIKSKILKIRKRKRDFDQVYKDFHENPDLPYDEDKKGCGQHKCHACDIYFINDTAKEQHEKTKKHRRRVKALTKETPYTYKDSLRAAEITI</sequence>
<dbReference type="FunFam" id="3.30.160.60:FF:002771">
    <property type="entry name" value="Zinc finger protein 593"/>
    <property type="match status" value="1"/>
</dbReference>
<dbReference type="Pfam" id="PF12171">
    <property type="entry name" value="zf-C2H2_jaz"/>
    <property type="match status" value="1"/>
</dbReference>
<keyword evidence="6" id="KW-0863">Zinc-finger</keyword>
<keyword evidence="8" id="KW-0539">Nucleus</keyword>
<evidence type="ECO:0000256" key="3">
    <source>
        <dbReference type="ARBA" id="ARBA00022490"/>
    </source>
</evidence>
<dbReference type="SUPFAM" id="SSF57667">
    <property type="entry name" value="beta-beta-alpha zinc fingers"/>
    <property type="match status" value="1"/>
</dbReference>
<evidence type="ECO:0000259" key="10">
    <source>
        <dbReference type="PROSITE" id="PS00028"/>
    </source>
</evidence>
<evidence type="ECO:0000256" key="5">
    <source>
        <dbReference type="ARBA" id="ARBA00022723"/>
    </source>
</evidence>
<dbReference type="GO" id="GO:0005737">
    <property type="term" value="C:cytoplasm"/>
    <property type="evidence" value="ECO:0007669"/>
    <property type="project" value="UniProtKB-SubCell"/>
</dbReference>
<keyword evidence="3" id="KW-0963">Cytoplasm</keyword>
<dbReference type="SMART" id="SM00451">
    <property type="entry name" value="ZnF_U1"/>
    <property type="match status" value="1"/>
</dbReference>
<name>A0A1D3TL18_PLAOA</name>
<dbReference type="InterPro" id="IPR051879">
    <property type="entry name" value="C2H2-ZF_Maturation_Protein"/>
</dbReference>
<dbReference type="InterPro" id="IPR013087">
    <property type="entry name" value="Znf_C2H2_type"/>
</dbReference>
<protein>
    <submittedName>
        <fullName evidence="11">Zinc finger protein, putative</fullName>
    </submittedName>
</protein>
<keyword evidence="5" id="KW-0479">Metal-binding</keyword>
<dbReference type="OrthoDB" id="24683at2759"/>
<dbReference type="EMBL" id="LT594593">
    <property type="protein sequence ID" value="SCP05638.1"/>
    <property type="molecule type" value="Genomic_DNA"/>
</dbReference>
<dbReference type="GO" id="GO:0005634">
    <property type="term" value="C:nucleus"/>
    <property type="evidence" value="ECO:0007669"/>
    <property type="project" value="UniProtKB-SubCell"/>
</dbReference>
<dbReference type="InterPro" id="IPR036236">
    <property type="entry name" value="Znf_C2H2_sf"/>
</dbReference>
<organism evidence="11 12">
    <name type="scientific">Plasmodium ovale</name>
    <name type="common">malaria parasite P. ovale</name>
    <dbReference type="NCBI Taxonomy" id="36330"/>
    <lineage>
        <taxon>Eukaryota</taxon>
        <taxon>Sar</taxon>
        <taxon>Alveolata</taxon>
        <taxon>Apicomplexa</taxon>
        <taxon>Aconoidasida</taxon>
        <taxon>Haemosporida</taxon>
        <taxon>Plasmodiidae</taxon>
        <taxon>Plasmodium</taxon>
        <taxon>Plasmodium (Plasmodium)</taxon>
    </lineage>
</organism>
<dbReference type="Gene3D" id="3.30.160.60">
    <property type="entry name" value="Classic Zinc Finger"/>
    <property type="match status" value="1"/>
</dbReference>
<dbReference type="GO" id="GO:0042254">
    <property type="term" value="P:ribosome biogenesis"/>
    <property type="evidence" value="ECO:0007669"/>
    <property type="project" value="UniProtKB-KW"/>
</dbReference>
<dbReference type="GO" id="GO:0003676">
    <property type="term" value="F:nucleic acid binding"/>
    <property type="evidence" value="ECO:0007669"/>
    <property type="project" value="InterPro"/>
</dbReference>
<evidence type="ECO:0000256" key="9">
    <source>
        <dbReference type="ARBA" id="ARBA00038064"/>
    </source>
</evidence>
<accession>A0A1D3TL18</accession>
<comment type="similarity">
    <text evidence="9">Belongs to the ZNF593/BUD20 C2H2-type zinc-finger protein family.</text>
</comment>
<comment type="subcellular location">
    <subcellularLocation>
        <location evidence="2">Cytoplasm</location>
    </subcellularLocation>
    <subcellularLocation>
        <location evidence="1">Nucleus</location>
    </subcellularLocation>
</comment>
<evidence type="ECO:0000256" key="7">
    <source>
        <dbReference type="ARBA" id="ARBA00022833"/>
    </source>
</evidence>
<feature type="domain" description="C2H2-type" evidence="10">
    <location>
        <begin position="56"/>
        <end position="78"/>
    </location>
</feature>
<keyword evidence="4" id="KW-0690">Ribosome biogenesis</keyword>
<dbReference type="Proteomes" id="UP000242942">
    <property type="component" value="Chromosome 12"/>
</dbReference>
<keyword evidence="12" id="KW-1185">Reference proteome</keyword>
<evidence type="ECO:0000256" key="8">
    <source>
        <dbReference type="ARBA" id="ARBA00023242"/>
    </source>
</evidence>
<dbReference type="PANTHER" id="PTHR46095">
    <property type="entry name" value="ZINC FINGER PROTEIN 593"/>
    <property type="match status" value="1"/>
</dbReference>
<dbReference type="VEuPathDB" id="PlasmoDB:PocGH01_12050400"/>
<evidence type="ECO:0000256" key="4">
    <source>
        <dbReference type="ARBA" id="ARBA00022517"/>
    </source>
</evidence>
<evidence type="ECO:0000313" key="12">
    <source>
        <dbReference type="Proteomes" id="UP000242942"/>
    </source>
</evidence>
<dbReference type="PANTHER" id="PTHR46095:SF1">
    <property type="entry name" value="ZINC FINGER PROTEIN 593"/>
    <property type="match status" value="1"/>
</dbReference>
<dbReference type="AlphaFoldDB" id="A0A1D3TL18"/>
<evidence type="ECO:0000256" key="6">
    <source>
        <dbReference type="ARBA" id="ARBA00022771"/>
    </source>
</evidence>